<evidence type="ECO:0000259" key="7">
    <source>
        <dbReference type="Pfam" id="PF08244"/>
    </source>
</evidence>
<organism evidence="8 9">
    <name type="scientific">Massariosphaeria phaeospora</name>
    <dbReference type="NCBI Taxonomy" id="100035"/>
    <lineage>
        <taxon>Eukaryota</taxon>
        <taxon>Fungi</taxon>
        <taxon>Dikarya</taxon>
        <taxon>Ascomycota</taxon>
        <taxon>Pezizomycotina</taxon>
        <taxon>Dothideomycetes</taxon>
        <taxon>Pleosporomycetidae</taxon>
        <taxon>Pleosporales</taxon>
        <taxon>Pleosporales incertae sedis</taxon>
        <taxon>Massariosphaeria</taxon>
    </lineage>
</organism>
<keyword evidence="9" id="KW-1185">Reference proteome</keyword>
<evidence type="ECO:0000256" key="3">
    <source>
        <dbReference type="ARBA" id="ARBA00023295"/>
    </source>
</evidence>
<feature type="signal peptide" evidence="5">
    <location>
        <begin position="1"/>
        <end position="20"/>
    </location>
</feature>
<dbReference type="InterPro" id="IPR013320">
    <property type="entry name" value="ConA-like_dom_sf"/>
</dbReference>
<evidence type="ECO:0000313" key="9">
    <source>
        <dbReference type="Proteomes" id="UP000481861"/>
    </source>
</evidence>
<dbReference type="Pfam" id="PF08244">
    <property type="entry name" value="Glyco_hydro_32C"/>
    <property type="match status" value="1"/>
</dbReference>
<feature type="chain" id="PRO_5028853627" evidence="5">
    <location>
        <begin position="21"/>
        <end position="644"/>
    </location>
</feature>
<comment type="similarity">
    <text evidence="1 4">Belongs to the glycosyl hydrolase 32 family.</text>
</comment>
<proteinExistence type="inferred from homology"/>
<feature type="domain" description="Glycosyl hydrolase family 32 C-terminal" evidence="7">
    <location>
        <begin position="463"/>
        <end position="609"/>
    </location>
</feature>
<dbReference type="CDD" id="cd18621">
    <property type="entry name" value="GH32_XdINV-like"/>
    <property type="match status" value="1"/>
</dbReference>
<dbReference type="SMART" id="SM00640">
    <property type="entry name" value="Glyco_32"/>
    <property type="match status" value="1"/>
</dbReference>
<sequence>MIASIPLPGLLLATLALVSAQNDSSFAPNLDVSEIQRLGNNSLFTRWRPTSHFIAPAGWMNDPCGMMYDPTRETYHLMYQWHPNHVDWGNISWGHATSKDLVTWTDVRGWEGNSAEALVTGPNGTYDDLGIFSGTAQPVNIHGEQDGTLLIFYTSVSHLPTNWRIPYEPGTETQSLAISTDGGQTWEKYPGNPIIDSPPEGWNVTGWRDPFFLPWPEMDQVLGNAEPHWYAVFGSGIKGVGSRIPFYSAPTHNLTDWTFLGALWEPTLNQSLGDTSETGSWGYNFEVSNFFSLQDSDGDTHFYTIVGTEGIDTPTHPRAAMGLWNEGLVTRRANGSAQFSPVAGGAIDSGLLYAVTSFNDTKHDRRVQWGWAPEDMNNFAITQQGFQGAFALPREMYVIKTTGLVDADGGLAGKLGSNRVVEESDGSLTAYTLGARPLPEVVAGLRRNATKRCVETPTAFHASTAAFAGSAHMELAATLFNITGTVGLIVAASPGGEEHTTIFFNAETATIGVNRTSSSLIREFANYTMTGHFRPYVFAESGVEDLDVRVWLDGSLLEVHVNHRFQLTTRIYPSRTDSTNFGIYVDSPSNATSTAIATSHVSVANLTVWTGLANVFPERSLNSSSRLVFDTPAQTGNYTWWSGY</sequence>
<keyword evidence="2 4" id="KW-0378">Hydrolase</keyword>
<name>A0A7C8I677_9PLEO</name>
<dbReference type="Proteomes" id="UP000481861">
    <property type="component" value="Unassembled WGS sequence"/>
</dbReference>
<dbReference type="SUPFAM" id="SSF49899">
    <property type="entry name" value="Concanavalin A-like lectins/glucanases"/>
    <property type="match status" value="1"/>
</dbReference>
<dbReference type="EMBL" id="JAADJZ010000017">
    <property type="protein sequence ID" value="KAF2869152.1"/>
    <property type="molecule type" value="Genomic_DNA"/>
</dbReference>
<dbReference type="OrthoDB" id="202537at2759"/>
<dbReference type="SUPFAM" id="SSF75005">
    <property type="entry name" value="Arabinanase/levansucrase/invertase"/>
    <property type="match status" value="1"/>
</dbReference>
<comment type="caution">
    <text evidence="8">The sequence shown here is derived from an EMBL/GenBank/DDBJ whole genome shotgun (WGS) entry which is preliminary data.</text>
</comment>
<dbReference type="InterPro" id="IPR001362">
    <property type="entry name" value="Glyco_hydro_32"/>
</dbReference>
<evidence type="ECO:0000259" key="6">
    <source>
        <dbReference type="Pfam" id="PF00251"/>
    </source>
</evidence>
<gene>
    <name evidence="8" type="ORF">BDV95DRAFT_499029</name>
</gene>
<dbReference type="PANTHER" id="PTHR42800">
    <property type="entry name" value="EXOINULINASE INUD (AFU_ORTHOLOGUE AFUA_5G00480)"/>
    <property type="match status" value="1"/>
</dbReference>
<dbReference type="InterPro" id="IPR013189">
    <property type="entry name" value="Glyco_hydro_32_C"/>
</dbReference>
<dbReference type="PANTHER" id="PTHR42800:SF3">
    <property type="entry name" value="GLYCOSYL HYDROLASE FAMILY 32 N-TERMINAL DOMAIN-CONTAINING PROTEIN"/>
    <property type="match status" value="1"/>
</dbReference>
<dbReference type="Gene3D" id="2.115.10.20">
    <property type="entry name" value="Glycosyl hydrolase domain, family 43"/>
    <property type="match status" value="1"/>
</dbReference>
<feature type="domain" description="Glycosyl hydrolase family 32 N-terminal" evidence="6">
    <location>
        <begin position="52"/>
        <end position="400"/>
    </location>
</feature>
<dbReference type="Gene3D" id="2.60.120.560">
    <property type="entry name" value="Exo-inulinase, domain 1"/>
    <property type="match status" value="1"/>
</dbReference>
<dbReference type="GO" id="GO:0005737">
    <property type="term" value="C:cytoplasm"/>
    <property type="evidence" value="ECO:0007669"/>
    <property type="project" value="TreeGrafter"/>
</dbReference>
<dbReference type="AlphaFoldDB" id="A0A7C8I677"/>
<protein>
    <submittedName>
        <fullName evidence="8">Glycosyl hydrolase-like proteins family 32 superfamily</fullName>
    </submittedName>
</protein>
<dbReference type="InterPro" id="IPR023296">
    <property type="entry name" value="Glyco_hydro_beta-prop_sf"/>
</dbReference>
<dbReference type="GO" id="GO:0005987">
    <property type="term" value="P:sucrose catabolic process"/>
    <property type="evidence" value="ECO:0007669"/>
    <property type="project" value="TreeGrafter"/>
</dbReference>
<evidence type="ECO:0000256" key="5">
    <source>
        <dbReference type="SAM" id="SignalP"/>
    </source>
</evidence>
<keyword evidence="3 4" id="KW-0326">Glycosidase</keyword>
<keyword evidence="5" id="KW-0732">Signal</keyword>
<dbReference type="InterPro" id="IPR013148">
    <property type="entry name" value="Glyco_hydro_32_N"/>
</dbReference>
<evidence type="ECO:0000313" key="8">
    <source>
        <dbReference type="EMBL" id="KAF2869152.1"/>
    </source>
</evidence>
<evidence type="ECO:0000256" key="1">
    <source>
        <dbReference type="ARBA" id="ARBA00009902"/>
    </source>
</evidence>
<dbReference type="GO" id="GO:0004575">
    <property type="term" value="F:sucrose alpha-glucosidase activity"/>
    <property type="evidence" value="ECO:0007669"/>
    <property type="project" value="TreeGrafter"/>
</dbReference>
<evidence type="ECO:0000256" key="4">
    <source>
        <dbReference type="RuleBase" id="RU362110"/>
    </source>
</evidence>
<reference evidence="8 9" key="1">
    <citation type="submission" date="2020-01" db="EMBL/GenBank/DDBJ databases">
        <authorList>
            <consortium name="DOE Joint Genome Institute"/>
            <person name="Haridas S."/>
            <person name="Albert R."/>
            <person name="Binder M."/>
            <person name="Bloem J."/>
            <person name="Labutti K."/>
            <person name="Salamov A."/>
            <person name="Andreopoulos B."/>
            <person name="Baker S.E."/>
            <person name="Barry K."/>
            <person name="Bills G."/>
            <person name="Bluhm B.H."/>
            <person name="Cannon C."/>
            <person name="Castanera R."/>
            <person name="Culley D.E."/>
            <person name="Daum C."/>
            <person name="Ezra D."/>
            <person name="Gonzalez J.B."/>
            <person name="Henrissat B."/>
            <person name="Kuo A."/>
            <person name="Liang C."/>
            <person name="Lipzen A."/>
            <person name="Lutzoni F."/>
            <person name="Magnuson J."/>
            <person name="Mondo S."/>
            <person name="Nolan M."/>
            <person name="Ohm R."/>
            <person name="Pangilinan J."/>
            <person name="Park H.-J.H."/>
            <person name="Ramirez L."/>
            <person name="Alfaro M."/>
            <person name="Sun H."/>
            <person name="Tritt A."/>
            <person name="Yoshinaga Y."/>
            <person name="Zwiers L.-H.L."/>
            <person name="Turgeon B.G."/>
            <person name="Goodwin S.B."/>
            <person name="Spatafora J.W."/>
            <person name="Crous P.W."/>
            <person name="Grigoriev I.V."/>
        </authorList>
    </citation>
    <scope>NUCLEOTIDE SEQUENCE [LARGE SCALE GENOMIC DNA]</scope>
    <source>
        <strain evidence="8 9">CBS 611.86</strain>
    </source>
</reference>
<evidence type="ECO:0000256" key="2">
    <source>
        <dbReference type="ARBA" id="ARBA00022801"/>
    </source>
</evidence>
<dbReference type="Pfam" id="PF00251">
    <property type="entry name" value="Glyco_hydro_32N"/>
    <property type="match status" value="1"/>
</dbReference>
<accession>A0A7C8I677</accession>